<dbReference type="RefSeq" id="WP_116409888.1">
    <property type="nucleotide sequence ID" value="NZ_NBXB01000002.1"/>
</dbReference>
<accession>A0A3E0W595</accession>
<keyword evidence="1" id="KW-0812">Transmembrane</keyword>
<reference evidence="2 3" key="1">
    <citation type="submission" date="2017-04" db="EMBL/GenBank/DDBJ databases">
        <title>Comparative genome analysis of Subtercola boreus.</title>
        <authorList>
            <person name="Cho Y.-J."/>
            <person name="Cho A."/>
            <person name="Kim O.-S."/>
            <person name="Lee J.-I."/>
        </authorList>
    </citation>
    <scope>NUCLEOTIDE SEQUENCE [LARGE SCALE GENOMIC DNA]</scope>
    <source>
        <strain evidence="2 3">P27479</strain>
    </source>
</reference>
<evidence type="ECO:0000313" key="3">
    <source>
        <dbReference type="Proteomes" id="UP000256541"/>
    </source>
</evidence>
<comment type="caution">
    <text evidence="2">The sequence shown here is derived from an EMBL/GenBank/DDBJ whole genome shotgun (WGS) entry which is preliminary data.</text>
</comment>
<evidence type="ECO:0000313" key="2">
    <source>
        <dbReference type="EMBL" id="RFA17396.1"/>
    </source>
</evidence>
<organism evidence="2 3">
    <name type="scientific">Subtercola boreus</name>
    <dbReference type="NCBI Taxonomy" id="120213"/>
    <lineage>
        <taxon>Bacteria</taxon>
        <taxon>Bacillati</taxon>
        <taxon>Actinomycetota</taxon>
        <taxon>Actinomycetes</taxon>
        <taxon>Micrococcales</taxon>
        <taxon>Microbacteriaceae</taxon>
        <taxon>Subtercola</taxon>
    </lineage>
</organism>
<dbReference type="EMBL" id="NBXB01000002">
    <property type="protein sequence ID" value="RFA17396.1"/>
    <property type="molecule type" value="Genomic_DNA"/>
</dbReference>
<protein>
    <submittedName>
        <fullName evidence="2">Uncharacterized protein</fullName>
    </submittedName>
</protein>
<proteinExistence type="predicted"/>
<keyword evidence="1" id="KW-1133">Transmembrane helix</keyword>
<sequence>MTLFWFVIGFAALFVLLVVVLLVRQHRAKEFQEKLDPRDLPRHKDSLSREFDAGIHRGGGNGAGPGGF</sequence>
<dbReference type="AlphaFoldDB" id="A0A3E0W595"/>
<feature type="transmembrane region" description="Helical" evidence="1">
    <location>
        <begin position="6"/>
        <end position="23"/>
    </location>
</feature>
<gene>
    <name evidence="2" type="ORF">B7R22_00550</name>
</gene>
<name>A0A3E0W595_9MICO</name>
<dbReference type="Proteomes" id="UP000256541">
    <property type="component" value="Unassembled WGS sequence"/>
</dbReference>
<dbReference type="OrthoDB" id="9960935at2"/>
<keyword evidence="1" id="KW-0472">Membrane</keyword>
<evidence type="ECO:0000256" key="1">
    <source>
        <dbReference type="SAM" id="Phobius"/>
    </source>
</evidence>